<protein>
    <recommendedName>
        <fullName evidence="1">glutathione transferase</fullName>
        <ecNumber evidence="1">2.5.1.18</ecNumber>
    </recommendedName>
</protein>
<evidence type="ECO:0000256" key="2">
    <source>
        <dbReference type="ARBA" id="ARBA00022679"/>
    </source>
</evidence>
<dbReference type="EC" id="2.5.1.18" evidence="1"/>
<reference evidence="5" key="2">
    <citation type="submission" date="2017-02" db="EMBL/GenBank/DDBJ databases">
        <title>Sunflower complete genome.</title>
        <authorList>
            <person name="Langlade N."/>
            <person name="Munos S."/>
        </authorList>
    </citation>
    <scope>NUCLEOTIDE SEQUENCE [LARGE SCALE GENOMIC DNA]</scope>
    <source>
        <tissue evidence="5">Leaves</tissue>
    </source>
</reference>
<organism evidence="5 6">
    <name type="scientific">Helianthus annuus</name>
    <name type="common">Common sunflower</name>
    <dbReference type="NCBI Taxonomy" id="4232"/>
    <lineage>
        <taxon>Eukaryota</taxon>
        <taxon>Viridiplantae</taxon>
        <taxon>Streptophyta</taxon>
        <taxon>Embryophyta</taxon>
        <taxon>Tracheophyta</taxon>
        <taxon>Spermatophyta</taxon>
        <taxon>Magnoliopsida</taxon>
        <taxon>eudicotyledons</taxon>
        <taxon>Gunneridae</taxon>
        <taxon>Pentapetalae</taxon>
        <taxon>asterids</taxon>
        <taxon>campanulids</taxon>
        <taxon>Asterales</taxon>
        <taxon>Asteraceae</taxon>
        <taxon>Asteroideae</taxon>
        <taxon>Heliantheae alliance</taxon>
        <taxon>Heliantheae</taxon>
        <taxon>Helianthus</taxon>
    </lineage>
</organism>
<dbReference type="GO" id="GO:0033355">
    <property type="term" value="P:ascorbate glutathione cycle"/>
    <property type="evidence" value="ECO:0000318"/>
    <property type="project" value="GO_Central"/>
</dbReference>
<dbReference type="Proteomes" id="UP000215914">
    <property type="component" value="Chromosome 11"/>
</dbReference>
<name>A0A251T9Q9_HELAN</name>
<dbReference type="GO" id="GO:0080151">
    <property type="term" value="P:positive regulation of salicylic acid mediated signaling pathway"/>
    <property type="evidence" value="ECO:0000318"/>
    <property type="project" value="GO_Central"/>
</dbReference>
<dbReference type="Gramene" id="mRNA:HanXRQr2_Chr11g0483891">
    <property type="protein sequence ID" value="mRNA:HanXRQr2_Chr11g0483891"/>
    <property type="gene ID" value="HanXRQr2_Chr11g0483891"/>
</dbReference>
<dbReference type="PANTHER" id="PTHR44420:SF2">
    <property type="entry name" value="GLUTATHIONE S-TRANSFERASE DHAR2-RELATED"/>
    <property type="match status" value="1"/>
</dbReference>
<dbReference type="InParanoid" id="A0A251T9Q9"/>
<sequence>MLNVAGSVALSCGKLPKSSFRAFKYPSFTVPFAYKSFSIVAAGLRFLEVSPDGKVPLAKFDENWICDCDAIVGLIEVKYPHPSLATSPELASVYALSLYICHMTIGMSQ</sequence>
<keyword evidence="2" id="KW-0808">Transferase</keyword>
<evidence type="ECO:0000256" key="1">
    <source>
        <dbReference type="ARBA" id="ARBA00012452"/>
    </source>
</evidence>
<reference evidence="4 6" key="1">
    <citation type="journal article" date="2017" name="Nature">
        <title>The sunflower genome provides insights into oil metabolism, flowering and Asterid evolution.</title>
        <authorList>
            <person name="Badouin H."/>
            <person name="Gouzy J."/>
            <person name="Grassa C.J."/>
            <person name="Murat F."/>
            <person name="Staton S.E."/>
            <person name="Cottret L."/>
            <person name="Lelandais-Briere C."/>
            <person name="Owens G.L."/>
            <person name="Carrere S."/>
            <person name="Mayjonade B."/>
            <person name="Legrand L."/>
            <person name="Gill N."/>
            <person name="Kane N.C."/>
            <person name="Bowers J.E."/>
            <person name="Hubner S."/>
            <person name="Bellec A."/>
            <person name="Berard A."/>
            <person name="Berges H."/>
            <person name="Blanchet N."/>
            <person name="Boniface M.C."/>
            <person name="Brunel D."/>
            <person name="Catrice O."/>
            <person name="Chaidir N."/>
            <person name="Claudel C."/>
            <person name="Donnadieu C."/>
            <person name="Faraut T."/>
            <person name="Fievet G."/>
            <person name="Helmstetter N."/>
            <person name="King M."/>
            <person name="Knapp S.J."/>
            <person name="Lai Z."/>
            <person name="Le Paslier M.C."/>
            <person name="Lippi Y."/>
            <person name="Lorenzon L."/>
            <person name="Mandel J.R."/>
            <person name="Marage G."/>
            <person name="Marchand G."/>
            <person name="Marquand E."/>
            <person name="Bret-Mestries E."/>
            <person name="Morien E."/>
            <person name="Nambeesan S."/>
            <person name="Nguyen T."/>
            <person name="Pegot-Espagnet P."/>
            <person name="Pouilly N."/>
            <person name="Raftis F."/>
            <person name="Sallet E."/>
            <person name="Schiex T."/>
            <person name="Thomas J."/>
            <person name="Vandecasteele C."/>
            <person name="Vares D."/>
            <person name="Vear F."/>
            <person name="Vautrin S."/>
            <person name="Crespi M."/>
            <person name="Mangin B."/>
            <person name="Burke J.M."/>
            <person name="Salse J."/>
            <person name="Munos S."/>
            <person name="Vincourt P."/>
            <person name="Rieseberg L.H."/>
            <person name="Langlade N.B."/>
        </authorList>
    </citation>
    <scope>NUCLEOTIDE SEQUENCE [LARGE SCALE GENOMIC DNA]</scope>
    <source>
        <strain evidence="6">cv. SF193</strain>
        <tissue evidence="4">Leaves</tissue>
    </source>
</reference>
<dbReference type="PANTHER" id="PTHR44420">
    <property type="entry name" value="GLUTATHIONE S-TRANSFERASE DHAR2-RELATED"/>
    <property type="match status" value="1"/>
</dbReference>
<accession>A0A251T9Q9</accession>
<keyword evidence="4" id="KW-0560">Oxidoreductase</keyword>
<evidence type="ECO:0000256" key="3">
    <source>
        <dbReference type="ARBA" id="ARBA00047960"/>
    </source>
</evidence>
<dbReference type="GO" id="GO:0045174">
    <property type="term" value="F:glutathione dehydrogenase (ascorbate) activity"/>
    <property type="evidence" value="ECO:0000318"/>
    <property type="project" value="GO_Central"/>
</dbReference>
<keyword evidence="6" id="KW-1185">Reference proteome</keyword>
<evidence type="ECO:0000313" key="6">
    <source>
        <dbReference type="Proteomes" id="UP000215914"/>
    </source>
</evidence>
<dbReference type="Gene3D" id="3.40.30.10">
    <property type="entry name" value="Glutaredoxin"/>
    <property type="match status" value="1"/>
</dbReference>
<gene>
    <name evidence="5" type="ORF">HannXRQ_Chr11g0335561</name>
    <name evidence="4" type="ORF">HanXRQr2_Chr11g0483891</name>
</gene>
<comment type="catalytic activity">
    <reaction evidence="3">
        <text>RX + glutathione = an S-substituted glutathione + a halide anion + H(+)</text>
        <dbReference type="Rhea" id="RHEA:16437"/>
        <dbReference type="ChEBI" id="CHEBI:15378"/>
        <dbReference type="ChEBI" id="CHEBI:16042"/>
        <dbReference type="ChEBI" id="CHEBI:17792"/>
        <dbReference type="ChEBI" id="CHEBI:57925"/>
        <dbReference type="ChEBI" id="CHEBI:90779"/>
        <dbReference type="EC" id="2.5.1.18"/>
    </reaction>
</comment>
<dbReference type="AlphaFoldDB" id="A0A251T9Q9"/>
<dbReference type="InterPro" id="IPR044627">
    <property type="entry name" value="DHAR1/2/3/4"/>
</dbReference>
<dbReference type="GO" id="GO:0004364">
    <property type="term" value="F:glutathione transferase activity"/>
    <property type="evidence" value="ECO:0007669"/>
    <property type="project" value="UniProtKB-EC"/>
</dbReference>
<evidence type="ECO:0000313" key="4">
    <source>
        <dbReference type="EMBL" id="KAF5781457.1"/>
    </source>
</evidence>
<dbReference type="STRING" id="4232.A0A251T9Q9"/>
<evidence type="ECO:0000313" key="5">
    <source>
        <dbReference type="EMBL" id="OTG07890.1"/>
    </source>
</evidence>
<dbReference type="EMBL" id="MNCJ02000326">
    <property type="protein sequence ID" value="KAF5781457.1"/>
    <property type="molecule type" value="Genomic_DNA"/>
</dbReference>
<dbReference type="EMBL" id="CM007900">
    <property type="protein sequence ID" value="OTG07890.1"/>
    <property type="molecule type" value="Genomic_DNA"/>
</dbReference>
<reference evidence="4" key="3">
    <citation type="submission" date="2020-06" db="EMBL/GenBank/DDBJ databases">
        <title>Helianthus annuus Genome sequencing and assembly Release 2.</title>
        <authorList>
            <person name="Gouzy J."/>
            <person name="Langlade N."/>
            <person name="Munos S."/>
        </authorList>
    </citation>
    <scope>NUCLEOTIDE SEQUENCE</scope>
    <source>
        <tissue evidence="4">Leaves</tissue>
    </source>
</reference>
<proteinExistence type="predicted"/>